<dbReference type="InterPro" id="IPR001314">
    <property type="entry name" value="Peptidase_S1A"/>
</dbReference>
<dbReference type="InterPro" id="IPR018114">
    <property type="entry name" value="TRYPSIN_HIS"/>
</dbReference>
<accession>A0ABR1BC95</accession>
<feature type="domain" description="Peptidase S1" evidence="6">
    <location>
        <begin position="113"/>
        <end position="344"/>
    </location>
</feature>
<comment type="similarity">
    <text evidence="1">Belongs to the peptidase S1 family.</text>
</comment>
<dbReference type="SMART" id="SM00020">
    <property type="entry name" value="Tryp_SPc"/>
    <property type="match status" value="1"/>
</dbReference>
<name>A0ABR1BC95_POLSC</name>
<dbReference type="SUPFAM" id="SSF50494">
    <property type="entry name" value="Trypsin-like serine proteases"/>
    <property type="match status" value="1"/>
</dbReference>
<dbReference type="InterPro" id="IPR009003">
    <property type="entry name" value="Peptidase_S1_PA"/>
</dbReference>
<keyword evidence="4" id="KW-0720">Serine protease</keyword>
<dbReference type="Pfam" id="PF00089">
    <property type="entry name" value="Trypsin"/>
    <property type="match status" value="1"/>
</dbReference>
<evidence type="ECO:0000256" key="4">
    <source>
        <dbReference type="ARBA" id="ARBA00022825"/>
    </source>
</evidence>
<organism evidence="7 8">
    <name type="scientific">Polyplax serrata</name>
    <name type="common">Common mouse louse</name>
    <dbReference type="NCBI Taxonomy" id="468196"/>
    <lineage>
        <taxon>Eukaryota</taxon>
        <taxon>Metazoa</taxon>
        <taxon>Ecdysozoa</taxon>
        <taxon>Arthropoda</taxon>
        <taxon>Hexapoda</taxon>
        <taxon>Insecta</taxon>
        <taxon>Pterygota</taxon>
        <taxon>Neoptera</taxon>
        <taxon>Paraneoptera</taxon>
        <taxon>Psocodea</taxon>
        <taxon>Troctomorpha</taxon>
        <taxon>Phthiraptera</taxon>
        <taxon>Anoplura</taxon>
        <taxon>Polyplacidae</taxon>
        <taxon>Polyplax</taxon>
    </lineage>
</organism>
<keyword evidence="8" id="KW-1185">Reference proteome</keyword>
<evidence type="ECO:0000256" key="1">
    <source>
        <dbReference type="ARBA" id="ARBA00007664"/>
    </source>
</evidence>
<protein>
    <recommendedName>
        <fullName evidence="6">Peptidase S1 domain-containing protein</fullName>
    </recommendedName>
</protein>
<dbReference type="PANTHER" id="PTHR24276:SF96">
    <property type="entry name" value="PEPTIDASE S1 DOMAIN-CONTAINING PROTEIN"/>
    <property type="match status" value="1"/>
</dbReference>
<comment type="caution">
    <text evidence="7">The sequence shown here is derived from an EMBL/GenBank/DDBJ whole genome shotgun (WGS) entry which is preliminary data.</text>
</comment>
<proteinExistence type="inferred from homology"/>
<dbReference type="Gene3D" id="2.40.10.10">
    <property type="entry name" value="Trypsin-like serine proteases"/>
    <property type="match status" value="1"/>
</dbReference>
<keyword evidence="2" id="KW-0645">Protease</keyword>
<sequence length="351" mass="39032">MTATSRCRSSNPADGNCRRAIFSYEATAVCPYVHVTLGSPQRNRLHQVRQEERLLSLVVDAAFLVNHENVYNCGLTLFFLILKVLSYRQHFPSGTPCWSLVSARPEWSPNPYIIGGTVSPNGSFPFAVSIRSVETNSTFCGGALIHRRFILTAAHCVGGFLRDIIIGVGSVHLSEQTLVYPEDVYVHEDFSPEDGRFDADIALLKLEEPVTLSPTLQIIDFWYPKDMDNKNVTAMGWGIYTDGDEDERSPVLLNLNRTVISNDECYKLMEPNKQGMLGPRNMCINGKEKSGLCFADSGSPLLYVEDGKQYTVGIVSWGVPCAAGFPDVFVRVFPFADWIETTILESLETVV</sequence>
<dbReference type="PROSITE" id="PS00134">
    <property type="entry name" value="TRYPSIN_HIS"/>
    <property type="match status" value="1"/>
</dbReference>
<dbReference type="InterPro" id="IPR001254">
    <property type="entry name" value="Trypsin_dom"/>
</dbReference>
<dbReference type="Proteomes" id="UP001359485">
    <property type="component" value="Unassembled WGS sequence"/>
</dbReference>
<evidence type="ECO:0000256" key="3">
    <source>
        <dbReference type="ARBA" id="ARBA00022801"/>
    </source>
</evidence>
<evidence type="ECO:0000259" key="6">
    <source>
        <dbReference type="PROSITE" id="PS50240"/>
    </source>
</evidence>
<evidence type="ECO:0000313" key="8">
    <source>
        <dbReference type="Proteomes" id="UP001359485"/>
    </source>
</evidence>
<dbReference type="PRINTS" id="PR00722">
    <property type="entry name" value="CHYMOTRYPSIN"/>
</dbReference>
<dbReference type="CDD" id="cd00190">
    <property type="entry name" value="Tryp_SPc"/>
    <property type="match status" value="1"/>
</dbReference>
<keyword evidence="5" id="KW-1015">Disulfide bond</keyword>
<dbReference type="PROSITE" id="PS50240">
    <property type="entry name" value="TRYPSIN_DOM"/>
    <property type="match status" value="1"/>
</dbReference>
<gene>
    <name evidence="7" type="ORF">RUM44_012123</name>
</gene>
<keyword evidence="3" id="KW-0378">Hydrolase</keyword>
<dbReference type="PANTHER" id="PTHR24276">
    <property type="entry name" value="POLYSERASE-RELATED"/>
    <property type="match status" value="1"/>
</dbReference>
<dbReference type="InterPro" id="IPR043504">
    <property type="entry name" value="Peptidase_S1_PA_chymotrypsin"/>
</dbReference>
<reference evidence="7 8" key="1">
    <citation type="submission" date="2023-09" db="EMBL/GenBank/DDBJ databases">
        <title>Genomes of two closely related lineages of the louse Polyplax serrata with different host specificities.</title>
        <authorList>
            <person name="Martinu J."/>
            <person name="Tarabai H."/>
            <person name="Stefka J."/>
            <person name="Hypsa V."/>
        </authorList>
    </citation>
    <scope>NUCLEOTIDE SEQUENCE [LARGE SCALE GENOMIC DNA]</scope>
    <source>
        <strain evidence="7">98ZLc_SE</strain>
    </source>
</reference>
<evidence type="ECO:0000256" key="2">
    <source>
        <dbReference type="ARBA" id="ARBA00022670"/>
    </source>
</evidence>
<dbReference type="EMBL" id="JAWJWF010000001">
    <property type="protein sequence ID" value="KAK6640429.1"/>
    <property type="molecule type" value="Genomic_DNA"/>
</dbReference>
<evidence type="ECO:0000256" key="5">
    <source>
        <dbReference type="ARBA" id="ARBA00023157"/>
    </source>
</evidence>
<dbReference type="InterPro" id="IPR050430">
    <property type="entry name" value="Peptidase_S1"/>
</dbReference>
<evidence type="ECO:0000313" key="7">
    <source>
        <dbReference type="EMBL" id="KAK6640429.1"/>
    </source>
</evidence>